<gene>
    <name evidence="2" type="ORF">EYW49_19955</name>
</gene>
<dbReference type="OrthoDB" id="6193797at2"/>
<dbReference type="EMBL" id="SJFN01000042">
    <property type="protein sequence ID" value="TBW33559.1"/>
    <property type="molecule type" value="Genomic_DNA"/>
</dbReference>
<dbReference type="Pfam" id="PF00515">
    <property type="entry name" value="TPR_1"/>
    <property type="match status" value="1"/>
</dbReference>
<keyword evidence="1" id="KW-0802">TPR repeat</keyword>
<name>A0A4Q9VFA5_9HYPH</name>
<dbReference type="SUPFAM" id="SSF48452">
    <property type="entry name" value="TPR-like"/>
    <property type="match status" value="3"/>
</dbReference>
<dbReference type="PANTHER" id="PTHR44809:SF1">
    <property type="entry name" value="PROTEIN O-MANNOSYL-TRANSFERASE TMTC1"/>
    <property type="match status" value="1"/>
</dbReference>
<dbReference type="Pfam" id="PF13432">
    <property type="entry name" value="TPR_16"/>
    <property type="match status" value="3"/>
</dbReference>
<dbReference type="Proteomes" id="UP000292781">
    <property type="component" value="Unassembled WGS sequence"/>
</dbReference>
<comment type="caution">
    <text evidence="2">The sequence shown here is derived from an EMBL/GenBank/DDBJ whole genome shotgun (WGS) entry which is preliminary data.</text>
</comment>
<protein>
    <submittedName>
        <fullName evidence="2">Tetratricopeptide repeat protein</fullName>
    </submittedName>
</protein>
<dbReference type="Gene3D" id="3.40.50.2000">
    <property type="entry name" value="Glycogen Phosphorylase B"/>
    <property type="match status" value="3"/>
</dbReference>
<feature type="repeat" description="TPR" evidence="1">
    <location>
        <begin position="177"/>
        <end position="210"/>
    </location>
</feature>
<evidence type="ECO:0000313" key="3">
    <source>
        <dbReference type="Proteomes" id="UP000292781"/>
    </source>
</evidence>
<dbReference type="InterPro" id="IPR019734">
    <property type="entry name" value="TPR_rpt"/>
</dbReference>
<dbReference type="PROSITE" id="PS50293">
    <property type="entry name" value="TPR_REGION"/>
    <property type="match status" value="1"/>
</dbReference>
<proteinExistence type="predicted"/>
<dbReference type="InterPro" id="IPR052943">
    <property type="entry name" value="TMTC_O-mannosyl-trnsfr"/>
</dbReference>
<evidence type="ECO:0000256" key="1">
    <source>
        <dbReference type="PROSITE-ProRule" id="PRU00339"/>
    </source>
</evidence>
<dbReference type="Pfam" id="PF14559">
    <property type="entry name" value="TPR_19"/>
    <property type="match status" value="2"/>
</dbReference>
<dbReference type="Gene3D" id="1.25.40.10">
    <property type="entry name" value="Tetratricopeptide repeat domain"/>
    <property type="match status" value="7"/>
</dbReference>
<evidence type="ECO:0000313" key="2">
    <source>
        <dbReference type="EMBL" id="TBW33559.1"/>
    </source>
</evidence>
<organism evidence="2 3">
    <name type="scientific">Siculibacillus lacustris</name>
    <dbReference type="NCBI Taxonomy" id="1549641"/>
    <lineage>
        <taxon>Bacteria</taxon>
        <taxon>Pseudomonadati</taxon>
        <taxon>Pseudomonadota</taxon>
        <taxon>Alphaproteobacteria</taxon>
        <taxon>Hyphomicrobiales</taxon>
        <taxon>Ancalomicrobiaceae</taxon>
        <taxon>Siculibacillus</taxon>
    </lineage>
</organism>
<dbReference type="InterPro" id="IPR011990">
    <property type="entry name" value="TPR-like_helical_dom_sf"/>
</dbReference>
<reference evidence="2 3" key="1">
    <citation type="submission" date="2019-02" db="EMBL/GenBank/DDBJ databases">
        <title>Siculibacillus lacustris gen. nov., sp. nov., a new rosette-forming bacterium isolated from a freshwater crater lake (Lake St. Ana, Romania).</title>
        <authorList>
            <person name="Felfoldi T."/>
            <person name="Marton Z."/>
            <person name="Szabo A."/>
            <person name="Mentes A."/>
            <person name="Boka K."/>
            <person name="Marialigeti K."/>
            <person name="Mathe I."/>
            <person name="Koncz M."/>
            <person name="Schumann P."/>
            <person name="Toth E."/>
        </authorList>
    </citation>
    <scope>NUCLEOTIDE SEQUENCE [LARGE SCALE GENOMIC DNA]</scope>
    <source>
        <strain evidence="2 3">SA-279</strain>
    </source>
</reference>
<dbReference type="PANTHER" id="PTHR44809">
    <property type="match status" value="1"/>
</dbReference>
<dbReference type="SUPFAM" id="SSF53756">
    <property type="entry name" value="UDP-Glycosyltransferase/glycogen phosphorylase"/>
    <property type="match status" value="3"/>
</dbReference>
<feature type="repeat" description="TPR" evidence="1">
    <location>
        <begin position="822"/>
        <end position="855"/>
    </location>
</feature>
<feature type="repeat" description="TPR" evidence="1">
    <location>
        <begin position="754"/>
        <end position="787"/>
    </location>
</feature>
<dbReference type="PROSITE" id="PS50005">
    <property type="entry name" value="TPR"/>
    <property type="match status" value="5"/>
</dbReference>
<keyword evidence="3" id="KW-1185">Reference proteome</keyword>
<accession>A0A4Q9VFA5</accession>
<dbReference type="RefSeq" id="WP_131311394.1">
    <property type="nucleotide sequence ID" value="NZ_SJFN01000042.1"/>
</dbReference>
<feature type="repeat" description="TPR" evidence="1">
    <location>
        <begin position="1300"/>
        <end position="1333"/>
    </location>
</feature>
<feature type="repeat" description="TPR" evidence="1">
    <location>
        <begin position="1334"/>
        <end position="1367"/>
    </location>
</feature>
<dbReference type="SMART" id="SM00028">
    <property type="entry name" value="TPR"/>
    <property type="match status" value="13"/>
</dbReference>
<sequence length="1691" mass="180088">MAQPKSRDMLIARGRDLQAAGAAAEAESFYRAILDDDPDDHEALHLLGVAAHQRGDHAGAVATIRGVLERRPDYVPAWQNLVLPLLELDRVEEAVACGRRAVDLAPDKIGARVNLARALIRAERLGEAETVIRAAMAIDPRDPIPLCQLGHIRLIGAAPEAAEQLFAQAIAVAPTHVEALYNRGVALQTMLRDDEAAESYRRALALDPDHRGARLNLGVALRAVGRVGEALAVWRGFTIDPESWPELAYDIACAHLLAGDWRAAWRGYEHRLTATRPFVRPPATTAPRWDGRPLPGETLMVHHEQGLGDTIQFVRFLTEIAGRVGRVVFVCQPALAALLADAAPFVTGAATLVVEGETIPDHAVWSPLLSLPGLVDLDRANVPSRVPYLAAQPERVAAWARHFASVEAGRPTPFRVGLVWQGNPKAPVEKGRSIPLAAFAPLAAVEGVAFHALQKGPGREQTPPPGMELGDLGPAFDEGGGAFLDTAAVIASLDLVITSDTSVAHVAGALGRPVWLIAKRVPEWRWGTTGGASPWYPTLRIFRQSVADDWSGPMAAAAADLAVLVGLRHGAGPGEGESANQLFEAGAQAHGAGRWAEAVAAFAKVARVAPRSAQVLNFLGMAMIEAGGNARAVLGAALPIVAHSVALSPDDPGLFANLAVLLKRRGDLDDARFALLHALRVDPAHKAAGANLINVETARGDGAAASARALEVARRHPTDAGVQATAAEALRAAGRNDEAIAAATRAVRLAPKDARHRVALGRMRSAAGDSDGAARAWEEALAIAPKDADALSNLGVHERSHGETGLSLWLARRAVEADPAHADAWSNLGIAAGERERPDEAREAFARAIALRPSHADARMAYGMSLLAEGRYAEGLPEYEWRLKSTRLGLDNRPARIPPWGGQDPRGRRFLIVAEQGFGDAVQFVRYAAVLKAAGAAAVWVGARSRLKRLLAGATGVDGVIGEGDSLPPVDFHAHLMSLPHLTGTRVETIPAPVPYIRPDPERTTAWAARLAARTGFRVGLVWQGNPDPQVDRGRSIALAALAPLAAIPGVRLIALQKGPGSEQITAVAERMTVESLGEDFDAGPDAFADTAAVIANLDLVIATDTAVPHLAGALGRPVWLLLKARPEWRWLDGRGDSPWYPTARLFRQSIADPPGEARWTPVVAHLAAELARLVAGDRSRLHDVTPPPARPSPKPRTIAARFAAALAAHRAGRHDEARRGYADLLAEDGAHGEALHMTGALALQEGRHARAAFFFACARAAGLSTGELATNTAVALRHLGRLGEAEVMLRRVLAETPTTEAALALGNVLRDQDRAEAAVEAMKTAVRLAPKSVKALRGLGNALRDDQEVTLALKVFDRAVKLDGADAELRLDRAHALLQAGRLKEGFAEYAWRWKSAELRPHPYTAPQWDGTRLRGRTLFVHGEQGLGDQIQFLRFVIGAAQRGGRVVVGLRRQLIALARTLPVPAGCVIEFAAEGGAVPAHDLQIPLLGLPEVLGTDLADLPGKVPYLAADPARVAAWRARFADDRRLKVGLIWQGNPSAKADRGRSPPLAALAPLAALDGVRLIVLQKEHGLDQLAGVGFADRLERPAADFDAGPDAFLDTAAAMKALDLVVASDTAAAHLAGALGRPALLMLKRSADWRWLKGREDSPWYPSLTLVRQSRPGDWGAVAARVAEVVAEEVAARDGRRR</sequence>